<comment type="caution">
    <text evidence="1">The sequence shown here is derived from an EMBL/GenBank/DDBJ whole genome shotgun (WGS) entry which is preliminary data.</text>
</comment>
<evidence type="ECO:0000313" key="2">
    <source>
        <dbReference type="Proteomes" id="UP000670092"/>
    </source>
</evidence>
<sequence length="88" mass="10021">MGLAMINLRTQLLSKIANSIRIALFDNDQKSPTQQNQRPHILHQVSFLRFQQTFVTCLSFCNGWILRMGEPVTGRMLPSFAKGALELM</sequence>
<accession>A0A8H7Z7C1</accession>
<name>A0A8H7Z7C1_AJECA</name>
<organism evidence="1 2">
    <name type="scientific">Ajellomyces capsulatus</name>
    <name type="common">Darling's disease fungus</name>
    <name type="synonym">Histoplasma capsulatum</name>
    <dbReference type="NCBI Taxonomy" id="5037"/>
    <lineage>
        <taxon>Eukaryota</taxon>
        <taxon>Fungi</taxon>
        <taxon>Dikarya</taxon>
        <taxon>Ascomycota</taxon>
        <taxon>Pezizomycotina</taxon>
        <taxon>Eurotiomycetes</taxon>
        <taxon>Eurotiomycetidae</taxon>
        <taxon>Onygenales</taxon>
        <taxon>Ajellomycetaceae</taxon>
        <taxon>Histoplasma</taxon>
    </lineage>
</organism>
<gene>
    <name evidence="1" type="ORF">I7I52_01484</name>
</gene>
<reference evidence="1 2" key="1">
    <citation type="submission" date="2021-01" db="EMBL/GenBank/DDBJ databases">
        <title>Chromosome-level genome assembly of a human fungal pathogen reveals clustering of transcriptionally co-regulated genes.</title>
        <authorList>
            <person name="Voorhies M."/>
            <person name="Cohen S."/>
            <person name="Shea T.P."/>
            <person name="Petrus S."/>
            <person name="Munoz J.F."/>
            <person name="Poplawski S."/>
            <person name="Goldman W.E."/>
            <person name="Michael T."/>
            <person name="Cuomo C.A."/>
            <person name="Sil A."/>
            <person name="Beyhan S."/>
        </authorList>
    </citation>
    <scope>NUCLEOTIDE SEQUENCE [LARGE SCALE GENOMIC DNA]</scope>
    <source>
        <strain evidence="1 2">G184AR</strain>
    </source>
</reference>
<dbReference type="EMBL" id="JAEVHI010000001">
    <property type="protein sequence ID" value="KAG5303473.1"/>
    <property type="molecule type" value="Genomic_DNA"/>
</dbReference>
<proteinExistence type="predicted"/>
<evidence type="ECO:0000313" key="1">
    <source>
        <dbReference type="EMBL" id="KAG5303473.1"/>
    </source>
</evidence>
<dbReference type="VEuPathDB" id="FungiDB:I7I52_01484"/>
<dbReference type="Proteomes" id="UP000670092">
    <property type="component" value="Unassembled WGS sequence"/>
</dbReference>
<protein>
    <submittedName>
        <fullName evidence="1">Uncharacterized protein</fullName>
    </submittedName>
</protein>
<dbReference type="AlphaFoldDB" id="A0A8H7Z7C1"/>